<proteinExistence type="predicted"/>
<dbReference type="GO" id="GO:0005743">
    <property type="term" value="C:mitochondrial inner membrane"/>
    <property type="evidence" value="ECO:0007669"/>
    <property type="project" value="UniProtKB-SubCell"/>
</dbReference>
<dbReference type="AlphaFoldDB" id="A0AAR2LHC4"/>
<evidence type="ECO:0000256" key="2">
    <source>
        <dbReference type="ARBA" id="ARBA00022692"/>
    </source>
</evidence>
<evidence type="ECO:0000256" key="8">
    <source>
        <dbReference type="SAM" id="Phobius"/>
    </source>
</evidence>
<evidence type="ECO:0000313" key="11">
    <source>
        <dbReference type="Proteomes" id="UP001501920"/>
    </source>
</evidence>
<keyword evidence="4 8" id="KW-1133">Transmembrane helix</keyword>
<evidence type="ECO:0000313" key="10">
    <source>
        <dbReference type="Ensembl" id="ENSPNAP00000073791.1"/>
    </source>
</evidence>
<dbReference type="GeneTree" id="ENSGT00950000183167"/>
<evidence type="ECO:0000256" key="1">
    <source>
        <dbReference type="ARBA" id="ARBA00004434"/>
    </source>
</evidence>
<keyword evidence="6 8" id="KW-0472">Membrane</keyword>
<dbReference type="PANTHER" id="PTHR14009">
    <property type="entry name" value="LEUCINE ZIPPER-EF-HAND CONTAINING TRANSMEMBRANE PROTEIN"/>
    <property type="match status" value="1"/>
</dbReference>
<dbReference type="GO" id="GO:0043022">
    <property type="term" value="F:ribosome binding"/>
    <property type="evidence" value="ECO:0007669"/>
    <property type="project" value="InterPro"/>
</dbReference>
<evidence type="ECO:0000259" key="9">
    <source>
        <dbReference type="PROSITE" id="PS51758"/>
    </source>
</evidence>
<reference evidence="10" key="3">
    <citation type="submission" date="2025-09" db="UniProtKB">
        <authorList>
            <consortium name="Ensembl"/>
        </authorList>
    </citation>
    <scope>IDENTIFICATION</scope>
</reference>
<keyword evidence="2 8" id="KW-0812">Transmembrane</keyword>
<keyword evidence="11" id="KW-1185">Reference proteome</keyword>
<keyword evidence="5 7" id="KW-0496">Mitochondrion</keyword>
<comment type="subcellular location">
    <subcellularLocation>
        <location evidence="1">Mitochondrion inner membrane</location>
        <topology evidence="1">Single-pass membrane protein</topology>
    </subcellularLocation>
</comment>
<feature type="transmembrane region" description="Helical" evidence="8">
    <location>
        <begin position="114"/>
        <end position="134"/>
    </location>
</feature>
<dbReference type="Ensembl" id="ENSPNAT00000084151.1">
    <property type="protein sequence ID" value="ENSPNAP00000073791.1"/>
    <property type="gene ID" value="ENSPNAG00000008786.2"/>
</dbReference>
<accession>A0AAR2LHC4</accession>
<organism evidence="10 11">
    <name type="scientific">Pygocentrus nattereri</name>
    <name type="common">Red-bellied piranha</name>
    <dbReference type="NCBI Taxonomy" id="42514"/>
    <lineage>
        <taxon>Eukaryota</taxon>
        <taxon>Metazoa</taxon>
        <taxon>Chordata</taxon>
        <taxon>Craniata</taxon>
        <taxon>Vertebrata</taxon>
        <taxon>Euteleostomi</taxon>
        <taxon>Actinopterygii</taxon>
        <taxon>Neopterygii</taxon>
        <taxon>Teleostei</taxon>
        <taxon>Ostariophysi</taxon>
        <taxon>Characiformes</taxon>
        <taxon>Characoidei</taxon>
        <taxon>Pygocentrus</taxon>
    </lineage>
</organism>
<evidence type="ECO:0000256" key="4">
    <source>
        <dbReference type="ARBA" id="ARBA00022989"/>
    </source>
</evidence>
<dbReference type="PROSITE" id="PS51758">
    <property type="entry name" value="LETM1_RBD"/>
    <property type="match status" value="1"/>
</dbReference>
<name>A0AAR2LHC4_PYGNA</name>
<evidence type="ECO:0000256" key="7">
    <source>
        <dbReference type="PROSITE-ProRule" id="PRU01094"/>
    </source>
</evidence>
<sequence length="439" mass="51100">MFRLCQRAVFIHKQRSGFRFRLVFPSCSSYSTSQVRLGVLQRVSDKYERFLEQRFPRFYILYRTLRRGFQLLFEDVKEVRRIKRIMRSNNIHHRELPYRDMERLLLFRRDMIKAVPLVVISLPPFAVGLVFVLMCLFPRQLLFRHFWTPQQQRKFQAITHLKRSKHQAEILNNLVWTIPHVDKWPRRTLLLSLCAKIQSGVHPSVSELNAICEVFSGPPLGMQYLAPRHLRSLGSQLPVIVWLPSFLVRRRLTTKALDLLYLDRALDSLGLDQLSDEEMKRACDLRGLSPSHLSSSQCREWLQQWLQFSIQVKGDAAISPIAGAMDRLQLNPAWREANLNSHDETVSMGPTRQKGALEPSILEELRQAEHRWHSSQPPKQTRRPWSSSFMNSEMLSQAGGLLMSGVTLQSQVCEFCHAVFPGHTTTRGEFLRHLTTHTT</sequence>
<gene>
    <name evidence="10" type="primary">LETMD1</name>
</gene>
<feature type="domain" description="Letm1 RBD" evidence="9">
    <location>
        <begin position="160"/>
        <end position="374"/>
    </location>
</feature>
<dbReference type="Proteomes" id="UP001501920">
    <property type="component" value="Chromosome 21"/>
</dbReference>
<reference evidence="10 11" key="1">
    <citation type="submission" date="2020-10" db="EMBL/GenBank/DDBJ databases">
        <title>Pygocentrus nattereri (red-bellied piranha) genome, fPygNat1, primary haplotype.</title>
        <authorList>
            <person name="Myers G."/>
            <person name="Meyer A."/>
            <person name="Karagic N."/>
            <person name="Pippel M."/>
            <person name="Winkler S."/>
            <person name="Tracey A."/>
            <person name="Wood J."/>
            <person name="Formenti G."/>
            <person name="Howe K."/>
            <person name="Fedrigo O."/>
            <person name="Jarvis E.D."/>
        </authorList>
    </citation>
    <scope>NUCLEOTIDE SEQUENCE [LARGE SCALE GENOMIC DNA]</scope>
</reference>
<keyword evidence="3" id="KW-0999">Mitochondrion inner membrane</keyword>
<reference evidence="10" key="2">
    <citation type="submission" date="2025-08" db="UniProtKB">
        <authorList>
            <consortium name="Ensembl"/>
        </authorList>
    </citation>
    <scope>IDENTIFICATION</scope>
</reference>
<evidence type="ECO:0000256" key="5">
    <source>
        <dbReference type="ARBA" id="ARBA00023128"/>
    </source>
</evidence>
<evidence type="ECO:0000256" key="3">
    <source>
        <dbReference type="ARBA" id="ARBA00022792"/>
    </source>
</evidence>
<evidence type="ECO:0000256" key="6">
    <source>
        <dbReference type="ARBA" id="ARBA00023136"/>
    </source>
</evidence>
<dbReference type="PANTHER" id="PTHR14009:SF13">
    <property type="entry name" value="LETM1 DOMAIN-CONTAINING PROTEIN 1"/>
    <property type="match status" value="1"/>
</dbReference>
<protein>
    <recommendedName>
        <fullName evidence="9">Letm1 RBD domain-containing protein</fullName>
    </recommendedName>
</protein>
<dbReference type="InterPro" id="IPR044202">
    <property type="entry name" value="LETM1/MDM38-like"/>
</dbReference>
<dbReference type="GO" id="GO:0030003">
    <property type="term" value="P:intracellular monoatomic cation homeostasis"/>
    <property type="evidence" value="ECO:0007669"/>
    <property type="project" value="TreeGrafter"/>
</dbReference>
<dbReference type="Pfam" id="PF07766">
    <property type="entry name" value="LETM1_RBD"/>
    <property type="match status" value="1"/>
</dbReference>
<dbReference type="InterPro" id="IPR033122">
    <property type="entry name" value="LETM1-like_RBD"/>
</dbReference>